<dbReference type="PANTHER" id="PTHR44591">
    <property type="entry name" value="STRESS RESPONSE REGULATOR PROTEIN 1"/>
    <property type="match status" value="1"/>
</dbReference>
<accession>A0A084U7H1</accession>
<dbReference type="STRING" id="472175.EL18_03162"/>
<dbReference type="SUPFAM" id="SSF52172">
    <property type="entry name" value="CheY-like"/>
    <property type="match status" value="1"/>
</dbReference>
<dbReference type="SMART" id="SM00448">
    <property type="entry name" value="REC"/>
    <property type="match status" value="1"/>
</dbReference>
<dbReference type="Proteomes" id="UP000053675">
    <property type="component" value="Unassembled WGS sequence"/>
</dbReference>
<dbReference type="OrthoDB" id="9802155at2"/>
<keyword evidence="5" id="KW-1185">Reference proteome</keyword>
<gene>
    <name evidence="4" type="ORF">EL18_03162</name>
</gene>
<organism evidence="4 5">
    <name type="scientific">Nitratireductor basaltis</name>
    <dbReference type="NCBI Taxonomy" id="472175"/>
    <lineage>
        <taxon>Bacteria</taxon>
        <taxon>Pseudomonadati</taxon>
        <taxon>Pseudomonadota</taxon>
        <taxon>Alphaproteobacteria</taxon>
        <taxon>Hyphomicrobiales</taxon>
        <taxon>Phyllobacteriaceae</taxon>
        <taxon>Nitratireductor</taxon>
    </lineage>
</organism>
<dbReference type="PANTHER" id="PTHR44591:SF21">
    <property type="entry name" value="TWO-COMPONENT RESPONSE REGULATOR"/>
    <property type="match status" value="1"/>
</dbReference>
<dbReference type="InterPro" id="IPR050595">
    <property type="entry name" value="Bact_response_regulator"/>
</dbReference>
<dbReference type="AlphaFoldDB" id="A0A084U7H1"/>
<comment type="caution">
    <text evidence="4">The sequence shown here is derived from an EMBL/GenBank/DDBJ whole genome shotgun (WGS) entry which is preliminary data.</text>
</comment>
<dbReference type="GO" id="GO:0000160">
    <property type="term" value="P:phosphorelay signal transduction system"/>
    <property type="evidence" value="ECO:0007669"/>
    <property type="project" value="InterPro"/>
</dbReference>
<keyword evidence="1 2" id="KW-0597">Phosphoprotein</keyword>
<dbReference type="Gene3D" id="3.40.50.2300">
    <property type="match status" value="1"/>
</dbReference>
<proteinExistence type="predicted"/>
<feature type="modified residue" description="4-aspartylphosphate" evidence="2">
    <location>
        <position position="54"/>
    </location>
</feature>
<feature type="domain" description="Response regulatory" evidence="3">
    <location>
        <begin position="3"/>
        <end position="119"/>
    </location>
</feature>
<evidence type="ECO:0000313" key="5">
    <source>
        <dbReference type="Proteomes" id="UP000053675"/>
    </source>
</evidence>
<dbReference type="EMBL" id="JMQM01000002">
    <property type="protein sequence ID" value="KFB08907.1"/>
    <property type="molecule type" value="Genomic_DNA"/>
</dbReference>
<dbReference type="PATRIC" id="fig|472175.3.peg.3159"/>
<evidence type="ECO:0000259" key="3">
    <source>
        <dbReference type="PROSITE" id="PS50110"/>
    </source>
</evidence>
<reference evidence="4 5" key="1">
    <citation type="submission" date="2014-05" db="EMBL/GenBank/DDBJ databases">
        <title>Draft Genome Sequence of Nitratireductor basaltis Strain UMTGB225, A Marine Bacterium Isolated from Green Barrel Tunicate.</title>
        <authorList>
            <person name="Gan H.Y."/>
        </authorList>
    </citation>
    <scope>NUCLEOTIDE SEQUENCE [LARGE SCALE GENOMIC DNA]</scope>
    <source>
        <strain evidence="4 5">UMTGB225</strain>
    </source>
</reference>
<dbReference type="InterPro" id="IPR001789">
    <property type="entry name" value="Sig_transdc_resp-reg_receiver"/>
</dbReference>
<dbReference type="PROSITE" id="PS50110">
    <property type="entry name" value="RESPONSE_REGULATORY"/>
    <property type="match status" value="1"/>
</dbReference>
<dbReference type="RefSeq" id="WP_036486169.1">
    <property type="nucleotide sequence ID" value="NZ_JMQM01000002.1"/>
</dbReference>
<evidence type="ECO:0000256" key="1">
    <source>
        <dbReference type="ARBA" id="ARBA00022553"/>
    </source>
</evidence>
<evidence type="ECO:0000256" key="2">
    <source>
        <dbReference type="PROSITE-ProRule" id="PRU00169"/>
    </source>
</evidence>
<dbReference type="InterPro" id="IPR011006">
    <property type="entry name" value="CheY-like_superfamily"/>
</dbReference>
<dbReference type="CDD" id="cd00156">
    <property type="entry name" value="REC"/>
    <property type="match status" value="1"/>
</dbReference>
<dbReference type="Pfam" id="PF00072">
    <property type="entry name" value="Response_reg"/>
    <property type="match status" value="1"/>
</dbReference>
<name>A0A084U7H1_9HYPH</name>
<sequence>MARLLIVEDDVSVRTFTARALAAAGHTVETAEDGMDGLDKIKAAEGSFDLVLSDIRMPAMDGIQMAREAASDFPDLRLLLMTGFADQRERAAELDGTAKGVVNKPFTLAEIRDRVGEALAA</sequence>
<evidence type="ECO:0000313" key="4">
    <source>
        <dbReference type="EMBL" id="KFB08907.1"/>
    </source>
</evidence>
<dbReference type="eggNOG" id="COG0745">
    <property type="taxonomic scope" value="Bacteria"/>
</dbReference>
<protein>
    <submittedName>
        <fullName evidence="4">Response regulator receiver protein</fullName>
    </submittedName>
</protein>